<protein>
    <submittedName>
        <fullName evidence="1">Uncharacterized protein</fullName>
    </submittedName>
</protein>
<accession>A0AAD8GMH7</accession>
<dbReference type="Proteomes" id="UP001237642">
    <property type="component" value="Unassembled WGS sequence"/>
</dbReference>
<organism evidence="1 2">
    <name type="scientific">Heracleum sosnowskyi</name>
    <dbReference type="NCBI Taxonomy" id="360622"/>
    <lineage>
        <taxon>Eukaryota</taxon>
        <taxon>Viridiplantae</taxon>
        <taxon>Streptophyta</taxon>
        <taxon>Embryophyta</taxon>
        <taxon>Tracheophyta</taxon>
        <taxon>Spermatophyta</taxon>
        <taxon>Magnoliopsida</taxon>
        <taxon>eudicotyledons</taxon>
        <taxon>Gunneridae</taxon>
        <taxon>Pentapetalae</taxon>
        <taxon>asterids</taxon>
        <taxon>campanulids</taxon>
        <taxon>Apiales</taxon>
        <taxon>Apiaceae</taxon>
        <taxon>Apioideae</taxon>
        <taxon>apioid superclade</taxon>
        <taxon>Tordylieae</taxon>
        <taxon>Tordyliinae</taxon>
        <taxon>Heracleum</taxon>
    </lineage>
</organism>
<dbReference type="EMBL" id="JAUIZM010000091">
    <property type="protein sequence ID" value="KAK1349475.1"/>
    <property type="molecule type" value="Genomic_DNA"/>
</dbReference>
<keyword evidence="2" id="KW-1185">Reference proteome</keyword>
<dbReference type="AlphaFoldDB" id="A0AAD8GMH7"/>
<proteinExistence type="predicted"/>
<name>A0AAD8GMH7_9APIA</name>
<evidence type="ECO:0000313" key="2">
    <source>
        <dbReference type="Proteomes" id="UP001237642"/>
    </source>
</evidence>
<sequence length="184" mass="20864">MDGGKACSHIQQADQVKTTEGMSREERLDLYIASFKVRSIFHWDDDADLSGPHKMTMREFASMQLDDIEHGNFDLEVDYSNIIDCSAVLRFYDPTENIMASETELTELMECSSQAIGEYNNTNGTHFQVVRVLKANVEVLSPYGCMFINKDMTLVCYVVCKPWVIASSVIKRDMRTEAQRPLGA</sequence>
<evidence type="ECO:0000313" key="1">
    <source>
        <dbReference type="EMBL" id="KAK1349475.1"/>
    </source>
</evidence>
<reference evidence="1" key="1">
    <citation type="submission" date="2023-02" db="EMBL/GenBank/DDBJ databases">
        <title>Genome of toxic invasive species Heracleum sosnowskyi carries increased number of genes despite the absence of recent whole-genome duplications.</title>
        <authorList>
            <person name="Schelkunov M."/>
            <person name="Shtratnikova V."/>
            <person name="Makarenko M."/>
            <person name="Klepikova A."/>
            <person name="Omelchenko D."/>
            <person name="Novikova G."/>
            <person name="Obukhova E."/>
            <person name="Bogdanov V."/>
            <person name="Penin A."/>
            <person name="Logacheva M."/>
        </authorList>
    </citation>
    <scope>NUCLEOTIDE SEQUENCE</scope>
    <source>
        <strain evidence="1">Hsosn_3</strain>
        <tissue evidence="1">Leaf</tissue>
    </source>
</reference>
<reference evidence="1" key="2">
    <citation type="submission" date="2023-05" db="EMBL/GenBank/DDBJ databases">
        <authorList>
            <person name="Schelkunov M.I."/>
        </authorList>
    </citation>
    <scope>NUCLEOTIDE SEQUENCE</scope>
    <source>
        <strain evidence="1">Hsosn_3</strain>
        <tissue evidence="1">Leaf</tissue>
    </source>
</reference>
<gene>
    <name evidence="1" type="ORF">POM88_054811</name>
</gene>
<comment type="caution">
    <text evidence="1">The sequence shown here is derived from an EMBL/GenBank/DDBJ whole genome shotgun (WGS) entry which is preliminary data.</text>
</comment>